<dbReference type="InterPro" id="IPR046070">
    <property type="entry name" value="DUF6029"/>
</dbReference>
<accession>A0A9D9IJM1</accession>
<dbReference type="AlphaFoldDB" id="A0A9D9IJM1"/>
<dbReference type="Pfam" id="PF19494">
    <property type="entry name" value="DUF6029"/>
    <property type="match status" value="1"/>
</dbReference>
<reference evidence="2" key="2">
    <citation type="journal article" date="2021" name="PeerJ">
        <title>Extensive microbial diversity within the chicken gut microbiome revealed by metagenomics and culture.</title>
        <authorList>
            <person name="Gilroy R."/>
            <person name="Ravi A."/>
            <person name="Getino M."/>
            <person name="Pursley I."/>
            <person name="Horton D.L."/>
            <person name="Alikhan N.F."/>
            <person name="Baker D."/>
            <person name="Gharbi K."/>
            <person name="Hall N."/>
            <person name="Watson M."/>
            <person name="Adriaenssens E.M."/>
            <person name="Foster-Nyarko E."/>
            <person name="Jarju S."/>
            <person name="Secka A."/>
            <person name="Antonio M."/>
            <person name="Oren A."/>
            <person name="Chaudhuri R.R."/>
            <person name="La Ragione R."/>
            <person name="Hildebrand F."/>
            <person name="Pallen M.J."/>
        </authorList>
    </citation>
    <scope>NUCLEOTIDE SEQUENCE</scope>
    <source>
        <strain evidence="2">B1-13419</strain>
    </source>
</reference>
<protein>
    <submittedName>
        <fullName evidence="2">Uncharacterized protein</fullName>
    </submittedName>
</protein>
<evidence type="ECO:0000256" key="1">
    <source>
        <dbReference type="SAM" id="SignalP"/>
    </source>
</evidence>
<feature type="chain" id="PRO_5038943408" evidence="1">
    <location>
        <begin position="20"/>
        <end position="534"/>
    </location>
</feature>
<name>A0A9D9IJM1_9BACT</name>
<evidence type="ECO:0000313" key="3">
    <source>
        <dbReference type="Proteomes" id="UP000823757"/>
    </source>
</evidence>
<reference evidence="2" key="1">
    <citation type="submission" date="2020-10" db="EMBL/GenBank/DDBJ databases">
        <authorList>
            <person name="Gilroy R."/>
        </authorList>
    </citation>
    <scope>NUCLEOTIDE SEQUENCE</scope>
    <source>
        <strain evidence="2">B1-13419</strain>
    </source>
</reference>
<comment type="caution">
    <text evidence="2">The sequence shown here is derived from an EMBL/GenBank/DDBJ whole genome shotgun (WGS) entry which is preliminary data.</text>
</comment>
<dbReference type="EMBL" id="JADIMD010000023">
    <property type="protein sequence ID" value="MBO8473992.1"/>
    <property type="molecule type" value="Genomic_DNA"/>
</dbReference>
<sequence length="534" mass="59788">MKNCIAAILCLLVVASASAREKKRDLGRLSGSIETSWGVYVDDPALSTPLTQRYGTNTYVNLGYTIKGFRAGLQYDIYEPQMLGYDSELKGNGLKGFYAGWADSKWDVTLGTFYGQFGSGMLFRAFEQRDMGINTSVLGASVRWNPLPWLTATVMGGLPRRYMEMFNPSAVYGADFELSLLEPFVPDTDAVLMLGGSWLLRDDRTQGRVDTAPRTVNSFSGRLAFSKGCFSFDGEYVHKGRSYGLDPRLEQFAFVRPGQALLLNMDIALPVFSASIVWRSIENMSMWQDDSHTTSVNLNYLPSLTKQHKYALFQLYPHEVHDFGGETGGSIDMAGSIPVGGNPRRPLRYSVNASVFWDMEYGPDGYRFMGTGGGLLWAEAYLELEKKWGPDWKTVVAAGWQRKPEVSRLGYGEMMMNTVSAAADVLWQISSRYSLRMEVQHAWSDFVDDQGWMMGMIEFGIAPGFMFYVSDMLNYRTNALSNTHYYDAGVSYAWKFLRASVSYGRHRAGETCSGGICRYVPEYTGVNARLSIIL</sequence>
<keyword evidence="1" id="KW-0732">Signal</keyword>
<proteinExistence type="predicted"/>
<evidence type="ECO:0000313" key="2">
    <source>
        <dbReference type="EMBL" id="MBO8473992.1"/>
    </source>
</evidence>
<gene>
    <name evidence="2" type="ORF">IAB91_01700</name>
</gene>
<dbReference type="Proteomes" id="UP000823757">
    <property type="component" value="Unassembled WGS sequence"/>
</dbReference>
<feature type="signal peptide" evidence="1">
    <location>
        <begin position="1"/>
        <end position="19"/>
    </location>
</feature>
<organism evidence="2 3">
    <name type="scientific">Candidatus Cryptobacteroides faecigallinarum</name>
    <dbReference type="NCBI Taxonomy" id="2840763"/>
    <lineage>
        <taxon>Bacteria</taxon>
        <taxon>Pseudomonadati</taxon>
        <taxon>Bacteroidota</taxon>
        <taxon>Bacteroidia</taxon>
        <taxon>Bacteroidales</taxon>
        <taxon>Candidatus Cryptobacteroides</taxon>
    </lineage>
</organism>